<gene>
    <name evidence="2" type="ORF">C8E87_4239</name>
</gene>
<dbReference type="RefSeq" id="WP_133874688.1">
    <property type="nucleotide sequence ID" value="NZ_BOMD01000007.1"/>
</dbReference>
<protein>
    <submittedName>
        <fullName evidence="2">Uncharacterized protein</fullName>
    </submittedName>
</protein>
<evidence type="ECO:0000313" key="3">
    <source>
        <dbReference type="Proteomes" id="UP000294901"/>
    </source>
</evidence>
<accession>A0A4R6JUX0</accession>
<keyword evidence="1" id="KW-0472">Membrane</keyword>
<organism evidence="2 3">
    <name type="scientific">Paractinoplanes brasiliensis</name>
    <dbReference type="NCBI Taxonomy" id="52695"/>
    <lineage>
        <taxon>Bacteria</taxon>
        <taxon>Bacillati</taxon>
        <taxon>Actinomycetota</taxon>
        <taxon>Actinomycetes</taxon>
        <taxon>Micromonosporales</taxon>
        <taxon>Micromonosporaceae</taxon>
        <taxon>Paractinoplanes</taxon>
    </lineage>
</organism>
<dbReference type="Proteomes" id="UP000294901">
    <property type="component" value="Unassembled WGS sequence"/>
</dbReference>
<evidence type="ECO:0000256" key="1">
    <source>
        <dbReference type="SAM" id="Phobius"/>
    </source>
</evidence>
<feature type="transmembrane region" description="Helical" evidence="1">
    <location>
        <begin position="12"/>
        <end position="36"/>
    </location>
</feature>
<dbReference type="EMBL" id="SNWR01000001">
    <property type="protein sequence ID" value="TDO40524.1"/>
    <property type="molecule type" value="Genomic_DNA"/>
</dbReference>
<proteinExistence type="predicted"/>
<comment type="caution">
    <text evidence="2">The sequence shown here is derived from an EMBL/GenBank/DDBJ whole genome shotgun (WGS) entry which is preliminary data.</text>
</comment>
<keyword evidence="1" id="KW-0812">Transmembrane</keyword>
<keyword evidence="3" id="KW-1185">Reference proteome</keyword>
<name>A0A4R6JUX0_9ACTN</name>
<evidence type="ECO:0000313" key="2">
    <source>
        <dbReference type="EMBL" id="TDO40524.1"/>
    </source>
</evidence>
<sequence length="61" mass="6892">MFPLLETLVPAASWAAVVFLGSFVVFVGAAVTVTLLHRDREVRRHAARVLRQLLCFLKRSR</sequence>
<reference evidence="2 3" key="1">
    <citation type="submission" date="2019-03" db="EMBL/GenBank/DDBJ databases">
        <title>Sequencing the genomes of 1000 actinobacteria strains.</title>
        <authorList>
            <person name="Klenk H.-P."/>
        </authorList>
    </citation>
    <scope>NUCLEOTIDE SEQUENCE [LARGE SCALE GENOMIC DNA]</scope>
    <source>
        <strain evidence="2 3">DSM 43805</strain>
    </source>
</reference>
<dbReference type="AlphaFoldDB" id="A0A4R6JUX0"/>
<keyword evidence="1" id="KW-1133">Transmembrane helix</keyword>